<dbReference type="AlphaFoldDB" id="A0A7H1DTC8"/>
<dbReference type="PANTHER" id="PTHR48098:SF6">
    <property type="entry name" value="FERRI-BACILLIBACTIN ESTERASE BESA"/>
    <property type="match status" value="1"/>
</dbReference>
<organism evidence="2 3">
    <name type="scientific">Chryseobacterium manosquense</name>
    <dbReference type="NCBI Taxonomy" id="2754694"/>
    <lineage>
        <taxon>Bacteria</taxon>
        <taxon>Pseudomonadati</taxon>
        <taxon>Bacteroidota</taxon>
        <taxon>Flavobacteriia</taxon>
        <taxon>Flavobacteriales</taxon>
        <taxon>Weeksellaceae</taxon>
        <taxon>Chryseobacterium group</taxon>
        <taxon>Chryseobacterium</taxon>
    </lineage>
</organism>
<keyword evidence="2" id="KW-0378">Hydrolase</keyword>
<dbReference type="Pfam" id="PF00756">
    <property type="entry name" value="Esterase"/>
    <property type="match status" value="1"/>
</dbReference>
<dbReference type="GO" id="GO:2001070">
    <property type="term" value="F:starch binding"/>
    <property type="evidence" value="ECO:0007669"/>
    <property type="project" value="InterPro"/>
</dbReference>
<dbReference type="RefSeq" id="WP_188320355.1">
    <property type="nucleotide sequence ID" value="NZ_CP060203.1"/>
</dbReference>
<feature type="domain" description="CBM20" evidence="1">
    <location>
        <begin position="8"/>
        <end position="114"/>
    </location>
</feature>
<keyword evidence="3" id="KW-1185">Reference proteome</keyword>
<dbReference type="InterPro" id="IPR014756">
    <property type="entry name" value="Ig_E-set"/>
</dbReference>
<dbReference type="SMART" id="SM01065">
    <property type="entry name" value="CBM_2"/>
    <property type="match status" value="1"/>
</dbReference>
<dbReference type="PANTHER" id="PTHR48098">
    <property type="entry name" value="ENTEROCHELIN ESTERASE-RELATED"/>
    <property type="match status" value="1"/>
</dbReference>
<dbReference type="EMBL" id="CP060203">
    <property type="protein sequence ID" value="QNS40236.1"/>
    <property type="molecule type" value="Genomic_DNA"/>
</dbReference>
<dbReference type="InterPro" id="IPR050583">
    <property type="entry name" value="Mycobacterial_A85_antigen"/>
</dbReference>
<dbReference type="SUPFAM" id="SSF53474">
    <property type="entry name" value="alpha/beta-Hydrolases"/>
    <property type="match status" value="1"/>
</dbReference>
<dbReference type="GO" id="GO:0016787">
    <property type="term" value="F:hydrolase activity"/>
    <property type="evidence" value="ECO:0007669"/>
    <property type="project" value="UniProtKB-KW"/>
</dbReference>
<dbReference type="KEGG" id="cmaq:H0S70_07430"/>
<dbReference type="Gene3D" id="2.60.40.10">
    <property type="entry name" value="Immunoglobulins"/>
    <property type="match status" value="1"/>
</dbReference>
<dbReference type="Gene3D" id="3.40.50.1820">
    <property type="entry name" value="alpha/beta hydrolase"/>
    <property type="match status" value="1"/>
</dbReference>
<evidence type="ECO:0000313" key="2">
    <source>
        <dbReference type="EMBL" id="QNS40236.1"/>
    </source>
</evidence>
<proteinExistence type="predicted"/>
<dbReference type="Proteomes" id="UP000516438">
    <property type="component" value="Chromosome"/>
</dbReference>
<dbReference type="PROSITE" id="PS51166">
    <property type="entry name" value="CBM20"/>
    <property type="match status" value="1"/>
</dbReference>
<evidence type="ECO:0000313" key="3">
    <source>
        <dbReference type="Proteomes" id="UP000516438"/>
    </source>
</evidence>
<accession>A0A7H1DTC8</accession>
<evidence type="ECO:0000259" key="1">
    <source>
        <dbReference type="PROSITE" id="PS51166"/>
    </source>
</evidence>
<dbReference type="InterPro" id="IPR000801">
    <property type="entry name" value="Esterase-like"/>
</dbReference>
<reference evidence="2 3" key="1">
    <citation type="submission" date="2020-07" db="EMBL/GenBank/DDBJ databases">
        <title>Complete genome and description of Chryseobacterium manosquense strain Marseille-Q2069 sp. nov.</title>
        <authorList>
            <person name="Boxberger M."/>
        </authorList>
    </citation>
    <scope>NUCLEOTIDE SEQUENCE [LARGE SCALE GENOMIC DNA]</scope>
    <source>
        <strain evidence="2 3">Marseille-Q2069</strain>
    </source>
</reference>
<dbReference type="InterPro" id="IPR029058">
    <property type="entry name" value="AB_hydrolase_fold"/>
</dbReference>
<dbReference type="InterPro" id="IPR013783">
    <property type="entry name" value="Ig-like_fold"/>
</dbReference>
<name>A0A7H1DTC8_9FLAO</name>
<dbReference type="InterPro" id="IPR002044">
    <property type="entry name" value="CBM20"/>
</dbReference>
<dbReference type="SUPFAM" id="SSF81296">
    <property type="entry name" value="E set domains"/>
    <property type="match status" value="1"/>
</dbReference>
<gene>
    <name evidence="2" type="ORF">H0S70_07430</name>
</gene>
<protein>
    <submittedName>
        <fullName evidence="2">Alpha/beta hydrolase</fullName>
    </submittedName>
</protein>
<sequence>MKSWLFLICVSVQFSAQITLKVTEIPKDTPKNATIYVAGNFNGWNPNSTPLIADEKGNHSITLPDGDGTIEYKFTRGSWDTAEGNASGKAIPNRNSTFTGKPQTIEAKIISWVKTAEKASTAAKNVRLISDSFLIPQLGRTRKIWIYLPPDYETGKKKYPVIYMQDGQNLFDNSTSFSGEWEIDETLNKLFSKGDSGAIVVGIDNGGNHRIDEYSPWKNPNYGGGEGDLYADFLAKTLKPFIDKHYRTKRGKNHNALIGSSLGALISNYCGIKYHRIFSKIGSFSPAYWIVNEEFNHYIKNSDANLSKTRIYYVAGSSESKNMTKDLETVKNNLEKKGLKPENTLVKIDSYGNHNENYWKGEFAEAYQWLFKTSNTKVKKRK</sequence>